<dbReference type="InterPro" id="IPR046938">
    <property type="entry name" value="DNA_clamp_sf"/>
</dbReference>
<keyword evidence="7" id="KW-0235">DNA replication</keyword>
<name>A0A7R6SZ53_9BACT</name>
<accession>A0A7R6SZ53</accession>
<evidence type="ECO:0000313" key="15">
    <source>
        <dbReference type="Proteomes" id="UP000595564"/>
    </source>
</evidence>
<dbReference type="PANTHER" id="PTHR30478:SF0">
    <property type="entry name" value="BETA SLIDING CLAMP"/>
    <property type="match status" value="1"/>
</dbReference>
<dbReference type="Gene3D" id="3.70.10.10">
    <property type="match status" value="1"/>
</dbReference>
<keyword evidence="5 14" id="KW-0808">Transferase</keyword>
<dbReference type="GO" id="GO:0005737">
    <property type="term" value="C:cytoplasm"/>
    <property type="evidence" value="ECO:0007669"/>
    <property type="project" value="UniProtKB-SubCell"/>
</dbReference>
<dbReference type="GO" id="GO:0003887">
    <property type="term" value="F:DNA-directed DNA polymerase activity"/>
    <property type="evidence" value="ECO:0007669"/>
    <property type="project" value="UniProtKB-KW"/>
</dbReference>
<dbReference type="InterPro" id="IPR022637">
    <property type="entry name" value="DNA_polIII_beta_cen"/>
</dbReference>
<evidence type="ECO:0000259" key="13">
    <source>
        <dbReference type="Pfam" id="PF02767"/>
    </source>
</evidence>
<dbReference type="RefSeq" id="WP_201327804.1">
    <property type="nucleotide sequence ID" value="NZ_AP017470.1"/>
</dbReference>
<evidence type="ECO:0000256" key="8">
    <source>
        <dbReference type="ARBA" id="ARBA00022932"/>
    </source>
</evidence>
<reference evidence="14 15" key="1">
    <citation type="journal article" date="2012" name="Extremophiles">
        <title>Thermotomaculum hydrothermale gen. nov., sp. nov., a novel heterotrophic thermophile within the phylum Acidobacteria from a deep-sea hydrothermal vent chimney in the Southern Okinawa Trough.</title>
        <authorList>
            <person name="Izumi H."/>
            <person name="Nunoura T."/>
            <person name="Miyazaki M."/>
            <person name="Mino S."/>
            <person name="Toki T."/>
            <person name="Takai K."/>
            <person name="Sako Y."/>
            <person name="Sawabe T."/>
            <person name="Nakagawa S."/>
        </authorList>
    </citation>
    <scope>NUCLEOTIDE SEQUENCE [LARGE SCALE GENOMIC DNA]</scope>
    <source>
        <strain evidence="14 15">AC55</strain>
    </source>
</reference>
<dbReference type="Pfam" id="PF00712">
    <property type="entry name" value="DNA_pol3_beta"/>
    <property type="match status" value="1"/>
</dbReference>
<dbReference type="GO" id="GO:0009360">
    <property type="term" value="C:DNA polymerase III complex"/>
    <property type="evidence" value="ECO:0007669"/>
    <property type="project" value="InterPro"/>
</dbReference>
<keyword evidence="8" id="KW-0239">DNA-directed DNA polymerase</keyword>
<dbReference type="GO" id="GO:0008408">
    <property type="term" value="F:3'-5' exonuclease activity"/>
    <property type="evidence" value="ECO:0007669"/>
    <property type="project" value="InterPro"/>
</dbReference>
<evidence type="ECO:0000256" key="2">
    <source>
        <dbReference type="ARBA" id="ARBA00010752"/>
    </source>
</evidence>
<comment type="similarity">
    <text evidence="2">Belongs to the beta sliding clamp family.</text>
</comment>
<dbReference type="InterPro" id="IPR022634">
    <property type="entry name" value="DNA_polIII_beta_N"/>
</dbReference>
<dbReference type="GO" id="GO:0006271">
    <property type="term" value="P:DNA strand elongation involved in DNA replication"/>
    <property type="evidence" value="ECO:0007669"/>
    <property type="project" value="TreeGrafter"/>
</dbReference>
<keyword evidence="15" id="KW-1185">Reference proteome</keyword>
<dbReference type="EMBL" id="AP017470">
    <property type="protein sequence ID" value="BBB33494.1"/>
    <property type="molecule type" value="Genomic_DNA"/>
</dbReference>
<evidence type="ECO:0000313" key="14">
    <source>
        <dbReference type="EMBL" id="BBB33494.1"/>
    </source>
</evidence>
<keyword evidence="4" id="KW-0963">Cytoplasm</keyword>
<feature type="domain" description="DNA polymerase III beta sliding clamp central" evidence="13">
    <location>
        <begin position="129"/>
        <end position="245"/>
    </location>
</feature>
<evidence type="ECO:0000256" key="7">
    <source>
        <dbReference type="ARBA" id="ARBA00022705"/>
    </source>
</evidence>
<evidence type="ECO:0000256" key="1">
    <source>
        <dbReference type="ARBA" id="ARBA00004496"/>
    </source>
</evidence>
<comment type="subcellular location">
    <subcellularLocation>
        <location evidence="1">Cytoplasm</location>
    </subcellularLocation>
</comment>
<evidence type="ECO:0000256" key="9">
    <source>
        <dbReference type="ARBA" id="ARBA00023125"/>
    </source>
</evidence>
<evidence type="ECO:0000256" key="3">
    <source>
        <dbReference type="ARBA" id="ARBA00021035"/>
    </source>
</evidence>
<dbReference type="NCBIfam" id="TIGR00663">
    <property type="entry name" value="dnan"/>
    <property type="match status" value="1"/>
</dbReference>
<dbReference type="SUPFAM" id="SSF55979">
    <property type="entry name" value="DNA clamp"/>
    <property type="match status" value="3"/>
</dbReference>
<proteinExistence type="inferred from homology"/>
<evidence type="ECO:0000256" key="6">
    <source>
        <dbReference type="ARBA" id="ARBA00022695"/>
    </source>
</evidence>
<sequence length="374" mass="42721">MKITIDRNDFLKELTLINGIVEKKSTIAILSNMYIKAENDRLYLKGTDLEVGLTVSIKADIEEEGIVIVPAKVMFDIVKVLPEGELTMWIDNTSLKIEKDGRFYSVNAQVDDNYPVIPDYDFDEKSVILPKSQLVDVISTISISINNEIIKDKSLNGVFFDFENETLNFAASNRHTLFVASYSGMEPFFEEKENFVVSKKTFLELKKMIQLSSLDDELLLGRDGSNIFFKIGPRVLFSRLLANNFINYKTFLNPSSDAVEIVIKVKHMKDALKELMPLYGQYSDKVVFEFEKGFFTASLQDVEGSVAIVKKEVEYQGESFKTGYNINHLNQFFSVVDVEEVKALMDKNSESFTFFQFHKNGVDYTFLINPMIIN</sequence>
<dbReference type="Pfam" id="PF02767">
    <property type="entry name" value="DNA_pol3_beta_2"/>
    <property type="match status" value="1"/>
</dbReference>
<dbReference type="GO" id="GO:0003677">
    <property type="term" value="F:DNA binding"/>
    <property type="evidence" value="ECO:0007669"/>
    <property type="project" value="UniProtKB-KW"/>
</dbReference>
<protein>
    <recommendedName>
        <fullName evidence="3">Beta sliding clamp</fullName>
    </recommendedName>
    <alternativeName>
        <fullName evidence="11">Beta-clamp processivity factor</fullName>
    </alternativeName>
    <alternativeName>
        <fullName evidence="10">DNA polymerase III beta sliding clamp subunit</fullName>
    </alternativeName>
</protein>
<dbReference type="CDD" id="cd00140">
    <property type="entry name" value="beta_clamp"/>
    <property type="match status" value="1"/>
</dbReference>
<evidence type="ECO:0000256" key="4">
    <source>
        <dbReference type="ARBA" id="ARBA00022490"/>
    </source>
</evidence>
<feature type="domain" description="DNA polymerase III beta sliding clamp N-terminal" evidence="12">
    <location>
        <begin position="1"/>
        <end position="117"/>
    </location>
</feature>
<gene>
    <name evidence="14" type="primary">dnaN</name>
    <name evidence="14" type="ORF">TTHT_2055</name>
</gene>
<evidence type="ECO:0000259" key="12">
    <source>
        <dbReference type="Pfam" id="PF00712"/>
    </source>
</evidence>
<evidence type="ECO:0000256" key="10">
    <source>
        <dbReference type="ARBA" id="ARBA00030988"/>
    </source>
</evidence>
<dbReference type="AlphaFoldDB" id="A0A7R6SZ53"/>
<keyword evidence="9" id="KW-0238">DNA-binding</keyword>
<evidence type="ECO:0000256" key="5">
    <source>
        <dbReference type="ARBA" id="ARBA00022679"/>
    </source>
</evidence>
<organism evidence="14 15">
    <name type="scientific">Thermotomaculum hydrothermale</name>
    <dbReference type="NCBI Taxonomy" id="981385"/>
    <lineage>
        <taxon>Bacteria</taxon>
        <taxon>Pseudomonadati</taxon>
        <taxon>Acidobacteriota</taxon>
        <taxon>Holophagae</taxon>
        <taxon>Thermotomaculales</taxon>
        <taxon>Thermotomaculaceae</taxon>
        <taxon>Thermotomaculum</taxon>
    </lineage>
</organism>
<keyword evidence="6 14" id="KW-0548">Nucleotidyltransferase</keyword>
<dbReference type="KEGG" id="thyd:TTHT_2055"/>
<evidence type="ECO:0000256" key="11">
    <source>
        <dbReference type="ARBA" id="ARBA00033276"/>
    </source>
</evidence>
<dbReference type="SMART" id="SM00480">
    <property type="entry name" value="POL3Bc"/>
    <property type="match status" value="1"/>
</dbReference>
<dbReference type="InterPro" id="IPR001001">
    <property type="entry name" value="DNA_polIII_beta"/>
</dbReference>
<dbReference type="PANTHER" id="PTHR30478">
    <property type="entry name" value="DNA POLYMERASE III SUBUNIT BETA"/>
    <property type="match status" value="1"/>
</dbReference>
<dbReference type="Proteomes" id="UP000595564">
    <property type="component" value="Chromosome"/>
</dbReference>
<dbReference type="Gene3D" id="3.10.150.10">
    <property type="entry name" value="DNA Polymerase III, subunit A, domain 2"/>
    <property type="match status" value="1"/>
</dbReference>